<feature type="region of interest" description="Disordered" evidence="1">
    <location>
        <begin position="674"/>
        <end position="737"/>
    </location>
</feature>
<evidence type="ECO:0000256" key="1">
    <source>
        <dbReference type="SAM" id="MobiDB-lite"/>
    </source>
</evidence>
<evidence type="ECO:0000313" key="2">
    <source>
        <dbReference type="EMBL" id="MFC3756906.1"/>
    </source>
</evidence>
<sequence length="757" mass="83613">MSGYTKTESKLDFVGVPIQVVTKHLRRQNDVGITINERFDYDNANRLVKHWHKVDDQPEVLLTENIYNELSQLTNKKVGNNLQSIDYAYNIRGWMTDINQKEMSLLDLGGKLFSYKIKYNQVEGLTNPDTALFSGKNVKGRYNGNIAEVDWRAVESLGAHPLSTPKRYGYVYDSLNRLTAGYYQNPTNAWSKENTESIDYDLNGNISKMYRTSIVENNNTATVIDELNYMYSGNKLTNVHDTKNNPSGYEGGGNTITYDLNGNMENMKDKGISSIAYNYLNLPNKMSMLESGVGLTYLYGANGTKLQKINSTYECGIVDCYTVNAVSDYLDGFQYMSTSTSRGNGGETELLSKSREMSKAMEIQAYTLNNTINPVDLGINPPIEGGIVEKKNNNLSFFPTAEGYYDYKKDQYIYQYKDHLGNVRISFGRNSKGALEITDANDYYPFGMNHLKSGNAFFGQSTYKNYKYNGKELQETGMYDYGARMYMPDLGRWGVVDPLAEKMTRHSPYNYVFNNPVMHIDPDGREPDIPGGPKPRVLAVFYHGGPTGDGKIRSNTKDAGGAGTRYNATASYARSLGMDFKGAMISPALTQGAGVETGKEFLEKNYQKGDVVLVYGYSYGGDNAVNLAEEVSNVPIDTMIIVDSSDGPLRGSTVNTSISDNVNSAYVFYQENNSGASSSSRASGSSSGSSSNSSNRSDGGSSNSPGSRGYRHTSEGKAKVTNIKLSGKNLTHGNVQTKAGAHIQTAINKRLDEANNR</sequence>
<feature type="compositionally biased region" description="Polar residues" evidence="1">
    <location>
        <begin position="728"/>
        <end position="737"/>
    </location>
</feature>
<dbReference type="RefSeq" id="WP_290297745.1">
    <property type="nucleotide sequence ID" value="NZ_JAUFQR010000001.1"/>
</dbReference>
<organism evidence="2 3">
    <name type="scientific">Chryseobacterium tructae</name>
    <dbReference type="NCBI Taxonomy" id="1037380"/>
    <lineage>
        <taxon>Bacteria</taxon>
        <taxon>Pseudomonadati</taxon>
        <taxon>Bacteroidota</taxon>
        <taxon>Flavobacteriia</taxon>
        <taxon>Flavobacteriales</taxon>
        <taxon>Weeksellaceae</taxon>
        <taxon>Chryseobacterium group</taxon>
        <taxon>Chryseobacterium</taxon>
    </lineage>
</organism>
<dbReference type="Proteomes" id="UP001595735">
    <property type="component" value="Unassembled WGS sequence"/>
</dbReference>
<dbReference type="PANTHER" id="PTHR32305">
    <property type="match status" value="1"/>
</dbReference>
<dbReference type="InterPro" id="IPR022385">
    <property type="entry name" value="Rhs_assc_core"/>
</dbReference>
<gene>
    <name evidence="2" type="ORF">ACFONJ_13080</name>
</gene>
<reference evidence="3" key="1">
    <citation type="journal article" date="2019" name="Int. J. Syst. Evol. Microbiol.">
        <title>The Global Catalogue of Microorganisms (GCM) 10K type strain sequencing project: providing services to taxonomists for standard genome sequencing and annotation.</title>
        <authorList>
            <consortium name="The Broad Institute Genomics Platform"/>
            <consortium name="The Broad Institute Genome Sequencing Center for Infectious Disease"/>
            <person name="Wu L."/>
            <person name="Ma J."/>
        </authorList>
    </citation>
    <scope>NUCLEOTIDE SEQUENCE [LARGE SCALE GENOMIC DNA]</scope>
    <source>
        <strain evidence="3">CECT 7798</strain>
    </source>
</reference>
<dbReference type="NCBIfam" id="TIGR03696">
    <property type="entry name" value="Rhs_assc_core"/>
    <property type="match status" value="1"/>
</dbReference>
<comment type="caution">
    <text evidence="2">The sequence shown here is derived from an EMBL/GenBank/DDBJ whole genome shotgun (WGS) entry which is preliminary data.</text>
</comment>
<evidence type="ECO:0000313" key="3">
    <source>
        <dbReference type="Proteomes" id="UP001595735"/>
    </source>
</evidence>
<feature type="compositionally biased region" description="Low complexity" evidence="1">
    <location>
        <begin position="674"/>
        <end position="708"/>
    </location>
</feature>
<protein>
    <submittedName>
        <fullName evidence="2">RHS repeat-associated core domain-containing protein</fullName>
    </submittedName>
</protein>
<dbReference type="EMBL" id="JBHRYO010000002">
    <property type="protein sequence ID" value="MFC3756906.1"/>
    <property type="molecule type" value="Genomic_DNA"/>
</dbReference>
<name>A0ABV7XX30_9FLAO</name>
<proteinExistence type="predicted"/>
<accession>A0ABV7XX30</accession>
<keyword evidence="3" id="KW-1185">Reference proteome</keyword>
<dbReference type="InterPro" id="IPR050708">
    <property type="entry name" value="T6SS_VgrG/RHS"/>
</dbReference>
<dbReference type="Gene3D" id="2.180.10.10">
    <property type="entry name" value="RHS repeat-associated core"/>
    <property type="match status" value="1"/>
</dbReference>
<dbReference type="PANTHER" id="PTHR32305:SF15">
    <property type="entry name" value="PROTEIN RHSA-RELATED"/>
    <property type="match status" value="1"/>
</dbReference>